<proteinExistence type="inferred from homology"/>
<comment type="caution">
    <text evidence="8">The sequence shown here is derived from an EMBL/GenBank/DDBJ whole genome shotgun (WGS) entry which is preliminary data.</text>
</comment>
<keyword evidence="9" id="KW-1185">Reference proteome</keyword>
<evidence type="ECO:0000256" key="1">
    <source>
        <dbReference type="ARBA" id="ARBA00001924"/>
    </source>
</evidence>
<accession>A0A8J2P2F0</accession>
<dbReference type="GO" id="GO:0051537">
    <property type="term" value="F:2 iron, 2 sulfur cluster binding"/>
    <property type="evidence" value="ECO:0007669"/>
    <property type="project" value="UniProtKB-KW"/>
</dbReference>
<dbReference type="PANTHER" id="PTHR11908:SF132">
    <property type="entry name" value="ALDEHYDE OXIDASE 1-RELATED"/>
    <property type="match status" value="1"/>
</dbReference>
<dbReference type="EMBL" id="CAJVCH010094965">
    <property type="protein sequence ID" value="CAG7723046.1"/>
    <property type="molecule type" value="Genomic_DNA"/>
</dbReference>
<comment type="cofactor">
    <cofactor evidence="1">
        <name>Mo-molybdopterin</name>
        <dbReference type="ChEBI" id="CHEBI:71302"/>
    </cofactor>
</comment>
<dbReference type="GO" id="GO:0016491">
    <property type="term" value="F:oxidoreductase activity"/>
    <property type="evidence" value="ECO:0007669"/>
    <property type="project" value="InterPro"/>
</dbReference>
<evidence type="ECO:0000259" key="7">
    <source>
        <dbReference type="Pfam" id="PF20256"/>
    </source>
</evidence>
<evidence type="ECO:0000256" key="2">
    <source>
        <dbReference type="ARBA" id="ARBA00006849"/>
    </source>
</evidence>
<reference evidence="8" key="1">
    <citation type="submission" date="2021-06" db="EMBL/GenBank/DDBJ databases">
        <authorList>
            <person name="Hodson N. C."/>
            <person name="Mongue J. A."/>
            <person name="Jaron S. K."/>
        </authorList>
    </citation>
    <scope>NUCLEOTIDE SEQUENCE</scope>
</reference>
<evidence type="ECO:0000313" key="9">
    <source>
        <dbReference type="Proteomes" id="UP000708208"/>
    </source>
</evidence>
<evidence type="ECO:0000256" key="3">
    <source>
        <dbReference type="ARBA" id="ARBA00022505"/>
    </source>
</evidence>
<keyword evidence="4" id="KW-0408">Iron</keyword>
<keyword evidence="4" id="KW-0001">2Fe-2S</keyword>
<keyword evidence="3" id="KW-0500">Molybdenum</keyword>
<keyword evidence="4" id="KW-0479">Metal-binding</keyword>
<dbReference type="OrthoDB" id="8300278at2759"/>
<dbReference type="GO" id="GO:0005506">
    <property type="term" value="F:iron ion binding"/>
    <property type="evidence" value="ECO:0007669"/>
    <property type="project" value="InterPro"/>
</dbReference>
<protein>
    <recommendedName>
        <fullName evidence="7">Aldehyde oxidase/xanthine dehydrogenase second molybdopterin binding domain-containing protein</fullName>
    </recommendedName>
</protein>
<gene>
    <name evidence="8" type="ORF">AFUS01_LOCUS12153</name>
</gene>
<keyword evidence="5" id="KW-0411">Iron-sulfur</keyword>
<organism evidence="8 9">
    <name type="scientific">Allacma fusca</name>
    <dbReference type="NCBI Taxonomy" id="39272"/>
    <lineage>
        <taxon>Eukaryota</taxon>
        <taxon>Metazoa</taxon>
        <taxon>Ecdysozoa</taxon>
        <taxon>Arthropoda</taxon>
        <taxon>Hexapoda</taxon>
        <taxon>Collembola</taxon>
        <taxon>Symphypleona</taxon>
        <taxon>Sminthuridae</taxon>
        <taxon>Allacma</taxon>
    </lineage>
</organism>
<name>A0A8J2P2F0_9HEXA</name>
<dbReference type="InterPro" id="IPR016208">
    <property type="entry name" value="Ald_Oxase/xanthine_DH-like"/>
</dbReference>
<comment type="similarity">
    <text evidence="2">Belongs to the xanthine dehydrogenase family.</text>
</comment>
<evidence type="ECO:0000256" key="6">
    <source>
        <dbReference type="ARBA" id="ARBA00034078"/>
    </source>
</evidence>
<dbReference type="Proteomes" id="UP000708208">
    <property type="component" value="Unassembled WGS sequence"/>
</dbReference>
<dbReference type="PANTHER" id="PTHR11908">
    <property type="entry name" value="XANTHINE DEHYDROGENASE"/>
    <property type="match status" value="1"/>
</dbReference>
<feature type="domain" description="Aldehyde oxidase/xanthine dehydrogenase second molybdopterin binding" evidence="7">
    <location>
        <begin position="94"/>
        <end position="251"/>
    </location>
</feature>
<evidence type="ECO:0000313" key="8">
    <source>
        <dbReference type="EMBL" id="CAG7723046.1"/>
    </source>
</evidence>
<dbReference type="InterPro" id="IPR046867">
    <property type="entry name" value="AldOxase/xan_DH_MoCoBD2"/>
</dbReference>
<evidence type="ECO:0000256" key="4">
    <source>
        <dbReference type="ARBA" id="ARBA00022714"/>
    </source>
</evidence>
<dbReference type="AlphaFoldDB" id="A0A8J2P2F0"/>
<sequence>MDIFAASQWIQQLQSAVASCLGIPNNFVNVQVKRLGGGFGSKIARSAHMVTACALAANKTKRPVRMVLDLETNMATLGKRLPYMFSYDVGFDDSGANTALTGAAITSEHICYAALKACDILSKRIEPIKQKLENPTWELLVAECVKAGIDLTSYYNTTYSDQLKDYAVWGLTACEVEVDCLTGEYKLIRVDLINDAGQSLSPDVDIGQVEGAFIFGIGMWLTEKIQHDQETGELLTNCTWEYKPPASKDIPEDFRVTLMRNASNPNGVLRSKATGEAPLCMSVSALFAIKNAIIAARLDAGNMEWFNLNGPVTPEDIQRLCLTSPGQFTI</sequence>
<comment type="cofactor">
    <cofactor evidence="6">
        <name>[2Fe-2S] cluster</name>
        <dbReference type="ChEBI" id="CHEBI:190135"/>
    </cofactor>
</comment>
<evidence type="ECO:0000256" key="5">
    <source>
        <dbReference type="ARBA" id="ARBA00023014"/>
    </source>
</evidence>
<dbReference type="Pfam" id="PF20256">
    <property type="entry name" value="MoCoBD_2"/>
    <property type="match status" value="1"/>
</dbReference>
<dbReference type="FunFam" id="3.30.365.10:FF:000001">
    <property type="entry name" value="Xanthine dehydrogenase oxidase"/>
    <property type="match status" value="1"/>
</dbReference>